<dbReference type="EMBL" id="JACOGI010000001">
    <property type="protein sequence ID" value="MBC3515756.1"/>
    <property type="molecule type" value="Genomic_DNA"/>
</dbReference>
<dbReference type="InterPro" id="IPR003593">
    <property type="entry name" value="AAA+_ATPase"/>
</dbReference>
<dbReference type="Pfam" id="PF00005">
    <property type="entry name" value="ABC_tran"/>
    <property type="match status" value="1"/>
</dbReference>
<dbReference type="AlphaFoldDB" id="A0A8J6IJM1"/>
<dbReference type="SMART" id="SM00382">
    <property type="entry name" value="AAA"/>
    <property type="match status" value="1"/>
</dbReference>
<evidence type="ECO:0000256" key="4">
    <source>
        <dbReference type="ARBA" id="ARBA00022840"/>
    </source>
</evidence>
<dbReference type="InterPro" id="IPR027417">
    <property type="entry name" value="P-loop_NTPase"/>
</dbReference>
<dbReference type="Gene3D" id="3.40.50.300">
    <property type="entry name" value="P-loop containing nucleotide triphosphate hydrolases"/>
    <property type="match status" value="1"/>
</dbReference>
<accession>A0A8J6IJM1</accession>
<dbReference type="CDD" id="cd03230">
    <property type="entry name" value="ABC_DR_subfamily_A"/>
    <property type="match status" value="1"/>
</dbReference>
<dbReference type="RefSeq" id="WP_186487661.1">
    <property type="nucleotide sequence ID" value="NZ_JACOGI010000001.1"/>
</dbReference>
<evidence type="ECO:0000256" key="3">
    <source>
        <dbReference type="ARBA" id="ARBA00022741"/>
    </source>
</evidence>
<evidence type="ECO:0000259" key="5">
    <source>
        <dbReference type="PROSITE" id="PS50893"/>
    </source>
</evidence>
<protein>
    <submittedName>
        <fullName evidence="6">ABC transporter ATP-binding protein</fullName>
    </submittedName>
</protein>
<dbReference type="PROSITE" id="PS50893">
    <property type="entry name" value="ABC_TRANSPORTER_2"/>
    <property type="match status" value="1"/>
</dbReference>
<reference evidence="6" key="1">
    <citation type="submission" date="2020-08" db="EMBL/GenBank/DDBJ databases">
        <authorList>
            <person name="Liu C."/>
            <person name="Sun Q."/>
        </authorList>
    </citation>
    <scope>NUCLEOTIDE SEQUENCE</scope>
    <source>
        <strain evidence="6">NSJ-65</strain>
    </source>
</reference>
<dbReference type="GO" id="GO:0016887">
    <property type="term" value="F:ATP hydrolysis activity"/>
    <property type="evidence" value="ECO:0007669"/>
    <property type="project" value="InterPro"/>
</dbReference>
<sequence length="238" mass="25971">MSPVIQTSRLTKSYGPLLALKGLDLSVERGTVCGLLGANGAGKSTAIACMLGLQRPSSGAVQILGQDPRIARKQLFKQVGVQLQETSFQEKITAEELCQVSAALYHRPHDYRQLLAQFGLADKAGRPVKELSGGQRQKLFITLALLPNPQVVFLDELTTGLDPRARREVWAILSSLKASGVTILLTSHFMDEVEALCDHICILKHGKTVFSGTVGQAVADSPYTAFEDAYLWYTEEDR</sequence>
<keyword evidence="3" id="KW-0547">Nucleotide-binding</keyword>
<dbReference type="PANTHER" id="PTHR42711:SF5">
    <property type="entry name" value="ABC TRANSPORTER ATP-BINDING PROTEIN NATA"/>
    <property type="match status" value="1"/>
</dbReference>
<dbReference type="GO" id="GO:0005524">
    <property type="term" value="F:ATP binding"/>
    <property type="evidence" value="ECO:0007669"/>
    <property type="project" value="UniProtKB-KW"/>
</dbReference>
<dbReference type="InterPro" id="IPR050763">
    <property type="entry name" value="ABC_transporter_ATP-binding"/>
</dbReference>
<gene>
    <name evidence="6" type="ORF">H8K20_04985</name>
</gene>
<name>A0A8J6IJM1_9FIRM</name>
<dbReference type="Proteomes" id="UP000597668">
    <property type="component" value="Unassembled WGS sequence"/>
</dbReference>
<feature type="domain" description="ABC transporter" evidence="5">
    <location>
        <begin position="5"/>
        <end position="230"/>
    </location>
</feature>
<keyword evidence="7" id="KW-1185">Reference proteome</keyword>
<dbReference type="InterPro" id="IPR003439">
    <property type="entry name" value="ABC_transporter-like_ATP-bd"/>
</dbReference>
<organism evidence="6 7">
    <name type="scientific">Neobittarella massiliensis</name>
    <name type="common">ex Bilen et al. 2018</name>
    <dbReference type="NCBI Taxonomy" id="2041842"/>
    <lineage>
        <taxon>Bacteria</taxon>
        <taxon>Bacillati</taxon>
        <taxon>Bacillota</taxon>
        <taxon>Clostridia</taxon>
        <taxon>Eubacteriales</taxon>
        <taxon>Oscillospiraceae</taxon>
        <taxon>Neobittarella (ex Bilen et al. 2018)</taxon>
    </lineage>
</organism>
<evidence type="ECO:0000256" key="2">
    <source>
        <dbReference type="ARBA" id="ARBA00022448"/>
    </source>
</evidence>
<proteinExistence type="inferred from homology"/>
<keyword evidence="4 6" id="KW-0067">ATP-binding</keyword>
<evidence type="ECO:0000313" key="6">
    <source>
        <dbReference type="EMBL" id="MBC3515756.1"/>
    </source>
</evidence>
<evidence type="ECO:0000313" key="7">
    <source>
        <dbReference type="Proteomes" id="UP000597668"/>
    </source>
</evidence>
<dbReference type="PANTHER" id="PTHR42711">
    <property type="entry name" value="ABC TRANSPORTER ATP-BINDING PROTEIN"/>
    <property type="match status" value="1"/>
</dbReference>
<keyword evidence="2" id="KW-0813">Transport</keyword>
<dbReference type="SUPFAM" id="SSF52540">
    <property type="entry name" value="P-loop containing nucleoside triphosphate hydrolases"/>
    <property type="match status" value="1"/>
</dbReference>
<comment type="similarity">
    <text evidence="1">Belongs to the ABC transporter superfamily.</text>
</comment>
<comment type="caution">
    <text evidence="6">The sequence shown here is derived from an EMBL/GenBank/DDBJ whole genome shotgun (WGS) entry which is preliminary data.</text>
</comment>
<evidence type="ECO:0000256" key="1">
    <source>
        <dbReference type="ARBA" id="ARBA00005417"/>
    </source>
</evidence>